<protein>
    <submittedName>
        <fullName evidence="1">Uncharacterized protein</fullName>
    </submittedName>
</protein>
<proteinExistence type="predicted"/>
<keyword evidence="2" id="KW-1185">Reference proteome</keyword>
<sequence length="345" mass="38417">MEILIRRTLGSPRLSQLLLKHPNPSPFSTPLNSRVFSSNAIAPEINYSISDEIPNLKKSSSCEVERLARNHTSNTISKHRKTPKEDPDPSFIASKLGRLVSLFANHAPNTNSKHLDTPKEDPEPPVAVSKLGRLVSLFEKPTNPPSKSDFSKKKQKKEEGNEGSAESVALAEVEFSSTKQLSPDMILFVNHLFEKGYLRKAKFLREGRLDVDSLSSSYAKGFLKNAAEGFGHDHQDIAKWLSGSDLKKVTLLGCPSVERKTVFAAKNLRTFFDIEEDTVCEPCELKCTCKFVKQKVDKKKKLDLADALRVLAVYVSNSGPHQLALSNEMMESINKLLKEVVNLSK</sequence>
<name>A0ACC2KZM7_PERAE</name>
<dbReference type="Proteomes" id="UP001234297">
    <property type="component" value="Chromosome 6"/>
</dbReference>
<dbReference type="EMBL" id="CM056814">
    <property type="protein sequence ID" value="KAJ8626682.1"/>
    <property type="molecule type" value="Genomic_DNA"/>
</dbReference>
<evidence type="ECO:0000313" key="1">
    <source>
        <dbReference type="EMBL" id="KAJ8626682.1"/>
    </source>
</evidence>
<accession>A0ACC2KZM7</accession>
<comment type="caution">
    <text evidence="1">The sequence shown here is derived from an EMBL/GenBank/DDBJ whole genome shotgun (WGS) entry which is preliminary data.</text>
</comment>
<evidence type="ECO:0000313" key="2">
    <source>
        <dbReference type="Proteomes" id="UP001234297"/>
    </source>
</evidence>
<reference evidence="1 2" key="1">
    <citation type="journal article" date="2022" name="Hortic Res">
        <title>A haplotype resolved chromosomal level avocado genome allows analysis of novel avocado genes.</title>
        <authorList>
            <person name="Nath O."/>
            <person name="Fletcher S.J."/>
            <person name="Hayward A."/>
            <person name="Shaw L.M."/>
            <person name="Masouleh A.K."/>
            <person name="Furtado A."/>
            <person name="Henry R.J."/>
            <person name="Mitter N."/>
        </authorList>
    </citation>
    <scope>NUCLEOTIDE SEQUENCE [LARGE SCALE GENOMIC DNA]</scope>
    <source>
        <strain evidence="2">cv. Hass</strain>
    </source>
</reference>
<gene>
    <name evidence="1" type="ORF">MRB53_019989</name>
</gene>
<organism evidence="1 2">
    <name type="scientific">Persea americana</name>
    <name type="common">Avocado</name>
    <dbReference type="NCBI Taxonomy" id="3435"/>
    <lineage>
        <taxon>Eukaryota</taxon>
        <taxon>Viridiplantae</taxon>
        <taxon>Streptophyta</taxon>
        <taxon>Embryophyta</taxon>
        <taxon>Tracheophyta</taxon>
        <taxon>Spermatophyta</taxon>
        <taxon>Magnoliopsida</taxon>
        <taxon>Magnoliidae</taxon>
        <taxon>Laurales</taxon>
        <taxon>Lauraceae</taxon>
        <taxon>Persea</taxon>
    </lineage>
</organism>